<evidence type="ECO:0000259" key="6">
    <source>
        <dbReference type="PROSITE" id="PS50110"/>
    </source>
</evidence>
<dbReference type="InterPro" id="IPR001789">
    <property type="entry name" value="Sig_transdc_resp-reg_receiver"/>
</dbReference>
<dbReference type="PANTHER" id="PTHR48111:SF1">
    <property type="entry name" value="TWO-COMPONENT RESPONSE REGULATOR ORR33"/>
    <property type="match status" value="1"/>
</dbReference>
<dbReference type="PROSITE" id="PS50110">
    <property type="entry name" value="RESPONSE_REGULATORY"/>
    <property type="match status" value="1"/>
</dbReference>
<evidence type="ECO:0000256" key="3">
    <source>
        <dbReference type="ARBA" id="ARBA00023015"/>
    </source>
</evidence>
<name>A0A0F9R2R4_9ZZZZ</name>
<evidence type="ECO:0008006" key="9">
    <source>
        <dbReference type="Google" id="ProtNLM"/>
    </source>
</evidence>
<comment type="caution">
    <text evidence="8">The sequence shown here is derived from an EMBL/GenBank/DDBJ whole genome shotgun (WGS) entry which is preliminary data.</text>
</comment>
<dbReference type="SUPFAM" id="SSF46894">
    <property type="entry name" value="C-terminal effector domain of the bipartite response regulators"/>
    <property type="match status" value="1"/>
</dbReference>
<feature type="domain" description="Response regulatory" evidence="6">
    <location>
        <begin position="4"/>
        <end position="118"/>
    </location>
</feature>
<reference evidence="8" key="1">
    <citation type="journal article" date="2015" name="Nature">
        <title>Complex archaea that bridge the gap between prokaryotes and eukaryotes.</title>
        <authorList>
            <person name="Spang A."/>
            <person name="Saw J.H."/>
            <person name="Jorgensen S.L."/>
            <person name="Zaremba-Niedzwiedzka K."/>
            <person name="Martijn J."/>
            <person name="Lind A.E."/>
            <person name="van Eijk R."/>
            <person name="Schleper C."/>
            <person name="Guy L."/>
            <person name="Ettema T.J."/>
        </authorList>
    </citation>
    <scope>NUCLEOTIDE SEQUENCE</scope>
</reference>
<dbReference type="GO" id="GO:0006355">
    <property type="term" value="P:regulation of DNA-templated transcription"/>
    <property type="evidence" value="ECO:0007669"/>
    <property type="project" value="InterPro"/>
</dbReference>
<dbReference type="Gene3D" id="6.10.250.690">
    <property type="match status" value="1"/>
</dbReference>
<dbReference type="InterPro" id="IPR016032">
    <property type="entry name" value="Sig_transdc_resp-reg_C-effctor"/>
</dbReference>
<dbReference type="InterPro" id="IPR011006">
    <property type="entry name" value="CheY-like_superfamily"/>
</dbReference>
<dbReference type="SMART" id="SM00862">
    <property type="entry name" value="Trans_reg_C"/>
    <property type="match status" value="1"/>
</dbReference>
<protein>
    <recommendedName>
        <fullName evidence="9">DNA-binding response regulator</fullName>
    </recommendedName>
</protein>
<dbReference type="GO" id="GO:0000976">
    <property type="term" value="F:transcription cis-regulatory region binding"/>
    <property type="evidence" value="ECO:0007669"/>
    <property type="project" value="TreeGrafter"/>
</dbReference>
<dbReference type="PANTHER" id="PTHR48111">
    <property type="entry name" value="REGULATOR OF RPOS"/>
    <property type="match status" value="1"/>
</dbReference>
<dbReference type="CDD" id="cd00383">
    <property type="entry name" value="trans_reg_C"/>
    <property type="match status" value="1"/>
</dbReference>
<dbReference type="PROSITE" id="PS51755">
    <property type="entry name" value="OMPR_PHOB"/>
    <property type="match status" value="1"/>
</dbReference>
<dbReference type="Gene3D" id="3.40.50.2300">
    <property type="match status" value="1"/>
</dbReference>
<sequence>MKYKVAIVEDDELIRDMVKIHLEKNGFKVQCFSSSESFMDVFHDVIYDLIILDLILPGLSGEQLLDKLRKSGDDTPVLLLTVKGDFPSRISAFNAGADDYMTKPFNLDELLARSKALIRRSQGRRRIPSSRILVINGFKIDTTTRVCESNMRDVVLSEKEARLLIYLTQHSHESLPRADILEEVWGMDVAPTPRTVDNFILKFRKLFEDNPEQPKHFLSVRGKGYRFEY</sequence>
<dbReference type="GO" id="GO:0005829">
    <property type="term" value="C:cytosol"/>
    <property type="evidence" value="ECO:0007669"/>
    <property type="project" value="TreeGrafter"/>
</dbReference>
<dbReference type="GO" id="GO:0032993">
    <property type="term" value="C:protein-DNA complex"/>
    <property type="evidence" value="ECO:0007669"/>
    <property type="project" value="TreeGrafter"/>
</dbReference>
<evidence type="ECO:0000256" key="2">
    <source>
        <dbReference type="ARBA" id="ARBA00023012"/>
    </source>
</evidence>
<dbReference type="EMBL" id="LAZR01003321">
    <property type="protein sequence ID" value="KKN19591.1"/>
    <property type="molecule type" value="Genomic_DNA"/>
</dbReference>
<keyword evidence="1" id="KW-0597">Phosphoprotein</keyword>
<dbReference type="Pfam" id="PF00072">
    <property type="entry name" value="Response_reg"/>
    <property type="match status" value="1"/>
</dbReference>
<dbReference type="InterPro" id="IPR036388">
    <property type="entry name" value="WH-like_DNA-bd_sf"/>
</dbReference>
<organism evidence="8">
    <name type="scientific">marine sediment metagenome</name>
    <dbReference type="NCBI Taxonomy" id="412755"/>
    <lineage>
        <taxon>unclassified sequences</taxon>
        <taxon>metagenomes</taxon>
        <taxon>ecological metagenomes</taxon>
    </lineage>
</organism>
<proteinExistence type="predicted"/>
<dbReference type="AlphaFoldDB" id="A0A0F9R2R4"/>
<feature type="domain" description="OmpR/PhoB-type" evidence="7">
    <location>
        <begin position="130"/>
        <end position="229"/>
    </location>
</feature>
<evidence type="ECO:0000256" key="4">
    <source>
        <dbReference type="ARBA" id="ARBA00023125"/>
    </source>
</evidence>
<dbReference type="SMART" id="SM00448">
    <property type="entry name" value="REC"/>
    <property type="match status" value="1"/>
</dbReference>
<keyword evidence="3" id="KW-0805">Transcription regulation</keyword>
<gene>
    <name evidence="8" type="ORF">LCGC14_0944220</name>
</gene>
<evidence type="ECO:0000256" key="5">
    <source>
        <dbReference type="ARBA" id="ARBA00023163"/>
    </source>
</evidence>
<dbReference type="Gene3D" id="1.10.10.10">
    <property type="entry name" value="Winged helix-like DNA-binding domain superfamily/Winged helix DNA-binding domain"/>
    <property type="match status" value="1"/>
</dbReference>
<dbReference type="Pfam" id="PF00486">
    <property type="entry name" value="Trans_reg_C"/>
    <property type="match status" value="1"/>
</dbReference>
<keyword evidence="2" id="KW-0902">Two-component regulatory system</keyword>
<evidence type="ECO:0000313" key="8">
    <source>
        <dbReference type="EMBL" id="KKN19591.1"/>
    </source>
</evidence>
<keyword evidence="5" id="KW-0804">Transcription</keyword>
<evidence type="ECO:0000256" key="1">
    <source>
        <dbReference type="ARBA" id="ARBA00022553"/>
    </source>
</evidence>
<evidence type="ECO:0000259" key="7">
    <source>
        <dbReference type="PROSITE" id="PS51755"/>
    </source>
</evidence>
<dbReference type="SUPFAM" id="SSF52172">
    <property type="entry name" value="CheY-like"/>
    <property type="match status" value="1"/>
</dbReference>
<dbReference type="GO" id="GO:0000156">
    <property type="term" value="F:phosphorelay response regulator activity"/>
    <property type="evidence" value="ECO:0007669"/>
    <property type="project" value="TreeGrafter"/>
</dbReference>
<keyword evidence="4" id="KW-0238">DNA-binding</keyword>
<dbReference type="InterPro" id="IPR001867">
    <property type="entry name" value="OmpR/PhoB-type_DNA-bd"/>
</dbReference>
<accession>A0A0F9R2R4</accession>
<dbReference type="InterPro" id="IPR039420">
    <property type="entry name" value="WalR-like"/>
</dbReference>